<dbReference type="VEuPathDB" id="VectorBase:GPPI043431"/>
<dbReference type="Proteomes" id="UP000092460">
    <property type="component" value="Unassembled WGS sequence"/>
</dbReference>
<dbReference type="EnsemblMetazoa" id="GPPI017293-RA">
    <property type="protein sequence ID" value="GPPI017293-PA"/>
    <property type="gene ID" value="GPPI017293"/>
</dbReference>
<accession>A0A1B0B342</accession>
<dbReference type="EnsemblMetazoa" id="GPPI043431-RA">
    <property type="protein sequence ID" value="GPPI043431-PA"/>
    <property type="gene ID" value="GPPI043431"/>
</dbReference>
<keyword evidence="1" id="KW-0812">Transmembrane</keyword>
<keyword evidence="3" id="KW-1185">Reference proteome</keyword>
<keyword evidence="1" id="KW-0472">Membrane</keyword>
<reference evidence="2" key="2">
    <citation type="submission" date="2020-05" db="UniProtKB">
        <authorList>
            <consortium name="EnsemblMetazoa"/>
        </authorList>
    </citation>
    <scope>IDENTIFICATION</scope>
    <source>
        <strain evidence="2">IAEA</strain>
    </source>
</reference>
<organism evidence="2 3">
    <name type="scientific">Glossina palpalis gambiensis</name>
    <dbReference type="NCBI Taxonomy" id="67801"/>
    <lineage>
        <taxon>Eukaryota</taxon>
        <taxon>Metazoa</taxon>
        <taxon>Ecdysozoa</taxon>
        <taxon>Arthropoda</taxon>
        <taxon>Hexapoda</taxon>
        <taxon>Insecta</taxon>
        <taxon>Pterygota</taxon>
        <taxon>Neoptera</taxon>
        <taxon>Endopterygota</taxon>
        <taxon>Diptera</taxon>
        <taxon>Brachycera</taxon>
        <taxon>Muscomorpha</taxon>
        <taxon>Hippoboscoidea</taxon>
        <taxon>Glossinidae</taxon>
        <taxon>Glossina</taxon>
    </lineage>
</organism>
<sequence>MNEERRRALEQILIHINSNSKDKNIFQLQIVQQIIFIVPLVTFNKYYKKTVRAAFSRNSNTTWSSFQKIACRVCVPDYRQLARASKESRHIQTHAGQIAIFYSNFSDPESSRNT</sequence>
<dbReference type="VEuPathDB" id="VectorBase:GPPI017293"/>
<evidence type="ECO:0000313" key="2">
    <source>
        <dbReference type="EnsemblMetazoa" id="GPPI043431-PA"/>
    </source>
</evidence>
<evidence type="ECO:0000256" key="1">
    <source>
        <dbReference type="SAM" id="Phobius"/>
    </source>
</evidence>
<keyword evidence="1" id="KW-1133">Transmembrane helix</keyword>
<feature type="transmembrane region" description="Helical" evidence="1">
    <location>
        <begin position="30"/>
        <end position="47"/>
    </location>
</feature>
<dbReference type="EMBL" id="JXJN01022193">
    <property type="status" value="NOT_ANNOTATED_CDS"/>
    <property type="molecule type" value="Genomic_DNA"/>
</dbReference>
<evidence type="ECO:0000313" key="3">
    <source>
        <dbReference type="Proteomes" id="UP000092460"/>
    </source>
</evidence>
<name>A0A1B0B342_9MUSC</name>
<dbReference type="EMBL" id="JXJN01007770">
    <property type="status" value="NOT_ANNOTATED_CDS"/>
    <property type="molecule type" value="Genomic_DNA"/>
</dbReference>
<reference evidence="3" key="1">
    <citation type="submission" date="2015-01" db="EMBL/GenBank/DDBJ databases">
        <authorList>
            <person name="Aksoy S."/>
            <person name="Warren W."/>
            <person name="Wilson R.K."/>
        </authorList>
    </citation>
    <scope>NUCLEOTIDE SEQUENCE [LARGE SCALE GENOMIC DNA]</scope>
    <source>
        <strain evidence="3">IAEA</strain>
    </source>
</reference>
<protein>
    <submittedName>
        <fullName evidence="2">Uncharacterized protein</fullName>
    </submittedName>
</protein>
<proteinExistence type="predicted"/>
<dbReference type="AlphaFoldDB" id="A0A1B0B342"/>